<dbReference type="InterPro" id="IPR017455">
    <property type="entry name" value="Znf_FYVE-rel"/>
</dbReference>
<dbReference type="VEuPathDB" id="FungiDB:H310_13192"/>
<dbReference type="Pfam" id="PF01363">
    <property type="entry name" value="FYVE"/>
    <property type="match status" value="1"/>
</dbReference>
<dbReference type="SUPFAM" id="SSF55781">
    <property type="entry name" value="GAF domain-like"/>
    <property type="match status" value="1"/>
</dbReference>
<dbReference type="PANTHER" id="PTHR43102:SF2">
    <property type="entry name" value="GAF DOMAIN-CONTAINING PROTEIN"/>
    <property type="match status" value="1"/>
</dbReference>
<dbReference type="AlphaFoldDB" id="A0A3R6YGH3"/>
<keyword evidence="1" id="KW-0479">Metal-binding</keyword>
<dbReference type="InterPro" id="IPR003018">
    <property type="entry name" value="GAF"/>
</dbReference>
<gene>
    <name evidence="7" type="ORF">DYB32_000596</name>
</gene>
<dbReference type="InterPro" id="IPR013083">
    <property type="entry name" value="Znf_RING/FYVE/PHD"/>
</dbReference>
<evidence type="ECO:0000256" key="1">
    <source>
        <dbReference type="ARBA" id="ARBA00022723"/>
    </source>
</evidence>
<sequence length="580" mass="64064">MLRNANERERILDPKQLLHHEKYTPFKSCTACHICTKSFGTFRRRAHCQLVRWSLDIVYLTSHHALQCGNVVCRSCTLDYIADVAGKIVDARVCSPCDGKLDVEFRQRTSSRAIAGTVLSRSFMSRPNPLATPSSSSSHVSRKKSPSRHRPESHPSSDIATESTPYFYALDFNWSHAWPKPPFIPHDVERIKSLSKLDVRRHDFMQSAVHFACEVFDTPIGGVSFIDEHQQWFASSRGLAQEFIPRQASICAHTIALAAPMAVLDLGQDIRFRHNPLVTGPNLGFYAGAPILSPDGHAVGTVFVMDLAPRSACDLSKLAVFAHVVSTKLADVASVRTDSASPTEASIASHSPADRVISAVDVMSPLEWTPRTCRGVCQVCHNRFSLFLRKRHCRVCGDIVCKNCVMLVAVDGLPSSRKPDTLTPRHPGTPVRDVIVCLECVFKPTTPSQTGCSRTVPTKTMELDDDEDLLPTTPRADGDVIPTLARNQSFDLDQCGAIFTTDNLRSRHPENAARPPNDADVAWTSSEEFTATPDKPKHVDYTPTEIHAMLLALLHQSNDIQTQLHATQCQVNAAAATHRT</sequence>
<dbReference type="CDD" id="cd00065">
    <property type="entry name" value="FYVE_like_SF"/>
    <property type="match status" value="1"/>
</dbReference>
<name>A0A3R6YGH3_9STRA</name>
<feature type="domain" description="FYVE-type" evidence="6">
    <location>
        <begin position="26"/>
        <end position="102"/>
    </location>
</feature>
<dbReference type="InterPro" id="IPR000306">
    <property type="entry name" value="Znf_FYVE"/>
</dbReference>
<feature type="domain" description="FYVE-type" evidence="6">
    <location>
        <begin position="377"/>
        <end position="440"/>
    </location>
</feature>
<dbReference type="SMART" id="SM00064">
    <property type="entry name" value="FYVE"/>
    <property type="match status" value="2"/>
</dbReference>
<dbReference type="Gene3D" id="3.30.450.40">
    <property type="match status" value="1"/>
</dbReference>
<organism evidence="7 8">
    <name type="scientific">Aphanomyces invadans</name>
    <dbReference type="NCBI Taxonomy" id="157072"/>
    <lineage>
        <taxon>Eukaryota</taxon>
        <taxon>Sar</taxon>
        <taxon>Stramenopiles</taxon>
        <taxon>Oomycota</taxon>
        <taxon>Saprolegniomycetes</taxon>
        <taxon>Saprolegniales</taxon>
        <taxon>Verrucalvaceae</taxon>
        <taxon>Aphanomyces</taxon>
    </lineage>
</organism>
<accession>A0A3R6YGH3</accession>
<evidence type="ECO:0000256" key="2">
    <source>
        <dbReference type="ARBA" id="ARBA00022771"/>
    </source>
</evidence>
<dbReference type="InterPro" id="IPR011011">
    <property type="entry name" value="Znf_FYVE_PHD"/>
</dbReference>
<evidence type="ECO:0000313" key="8">
    <source>
        <dbReference type="Proteomes" id="UP000285060"/>
    </source>
</evidence>
<evidence type="ECO:0000256" key="5">
    <source>
        <dbReference type="SAM" id="MobiDB-lite"/>
    </source>
</evidence>
<keyword evidence="8" id="KW-1185">Reference proteome</keyword>
<dbReference type="EMBL" id="QUSY01000014">
    <property type="protein sequence ID" value="RHY34891.1"/>
    <property type="molecule type" value="Genomic_DNA"/>
</dbReference>
<evidence type="ECO:0000313" key="7">
    <source>
        <dbReference type="EMBL" id="RHY34891.1"/>
    </source>
</evidence>
<dbReference type="VEuPathDB" id="FungiDB:H310_03371"/>
<dbReference type="Pfam" id="PF01590">
    <property type="entry name" value="GAF"/>
    <property type="match status" value="1"/>
</dbReference>
<evidence type="ECO:0000259" key="6">
    <source>
        <dbReference type="PROSITE" id="PS50178"/>
    </source>
</evidence>
<comment type="caution">
    <text evidence="7">The sequence shown here is derived from an EMBL/GenBank/DDBJ whole genome shotgun (WGS) entry which is preliminary data.</text>
</comment>
<dbReference type="PROSITE" id="PS50178">
    <property type="entry name" value="ZF_FYVE"/>
    <property type="match status" value="2"/>
</dbReference>
<keyword evidence="2 4" id="KW-0863">Zinc-finger</keyword>
<dbReference type="GO" id="GO:0008270">
    <property type="term" value="F:zinc ion binding"/>
    <property type="evidence" value="ECO:0007669"/>
    <property type="project" value="UniProtKB-KW"/>
</dbReference>
<feature type="region of interest" description="Disordered" evidence="5">
    <location>
        <begin position="124"/>
        <end position="159"/>
    </location>
</feature>
<evidence type="ECO:0000256" key="4">
    <source>
        <dbReference type="PROSITE-ProRule" id="PRU00091"/>
    </source>
</evidence>
<proteinExistence type="predicted"/>
<dbReference type="Gene3D" id="3.30.40.10">
    <property type="entry name" value="Zinc/RING finger domain, C3HC4 (zinc finger)"/>
    <property type="match status" value="2"/>
</dbReference>
<dbReference type="SMART" id="SM00065">
    <property type="entry name" value="GAF"/>
    <property type="match status" value="1"/>
</dbReference>
<dbReference type="InterPro" id="IPR029016">
    <property type="entry name" value="GAF-like_dom_sf"/>
</dbReference>
<protein>
    <recommendedName>
        <fullName evidence="6">FYVE-type domain-containing protein</fullName>
    </recommendedName>
</protein>
<evidence type="ECO:0000256" key="3">
    <source>
        <dbReference type="ARBA" id="ARBA00022833"/>
    </source>
</evidence>
<keyword evidence="3" id="KW-0862">Zinc</keyword>
<dbReference type="SUPFAM" id="SSF57903">
    <property type="entry name" value="FYVE/PHD zinc finger"/>
    <property type="match status" value="2"/>
</dbReference>
<reference evidence="7 8" key="1">
    <citation type="submission" date="2018-08" db="EMBL/GenBank/DDBJ databases">
        <title>Aphanomyces genome sequencing and annotation.</title>
        <authorList>
            <person name="Minardi D."/>
            <person name="Oidtmann B."/>
            <person name="Van Der Giezen M."/>
            <person name="Studholme D.J."/>
        </authorList>
    </citation>
    <scope>NUCLEOTIDE SEQUENCE [LARGE SCALE GENOMIC DNA]</scope>
    <source>
        <strain evidence="7 8">NJM0002</strain>
    </source>
</reference>
<dbReference type="PANTHER" id="PTHR43102">
    <property type="entry name" value="SLR1143 PROTEIN"/>
    <property type="match status" value="1"/>
</dbReference>
<dbReference type="Proteomes" id="UP000285060">
    <property type="component" value="Unassembled WGS sequence"/>
</dbReference>